<evidence type="ECO:0000259" key="1">
    <source>
        <dbReference type="Pfam" id="PF00587"/>
    </source>
</evidence>
<reference evidence="2 3" key="1">
    <citation type="submission" date="2019-02" db="EMBL/GenBank/DDBJ databases">
        <title>Draft Genome Sequence of Streptomyces sp. AM-2504, identified by 16S rRNA comparative analysis as a Streptomyces Kasugaensis strain.</title>
        <authorList>
            <person name="Napolioni V."/>
            <person name="Giuliodori A.M."/>
            <person name="Spurio R."/>
            <person name="Fabbretti A."/>
        </authorList>
    </citation>
    <scope>NUCLEOTIDE SEQUENCE [LARGE SCALE GENOMIC DNA]</scope>
    <source>
        <strain evidence="2 3">AM-2504</strain>
    </source>
</reference>
<feature type="domain" description="Aminoacyl-tRNA synthetase class II (G/ P/ S/T)" evidence="1">
    <location>
        <begin position="123"/>
        <end position="259"/>
    </location>
</feature>
<dbReference type="GO" id="GO:0005524">
    <property type="term" value="F:ATP binding"/>
    <property type="evidence" value="ECO:0007669"/>
    <property type="project" value="InterPro"/>
</dbReference>
<dbReference type="InterPro" id="IPR045864">
    <property type="entry name" value="aa-tRNA-synth_II/BPL/LPL"/>
</dbReference>
<organism evidence="2 3">
    <name type="scientific">Streptomyces kasugaensis</name>
    <dbReference type="NCBI Taxonomy" id="1946"/>
    <lineage>
        <taxon>Bacteria</taxon>
        <taxon>Bacillati</taxon>
        <taxon>Actinomycetota</taxon>
        <taxon>Actinomycetes</taxon>
        <taxon>Kitasatosporales</taxon>
        <taxon>Streptomycetaceae</taxon>
        <taxon>Streptomyces</taxon>
    </lineage>
</organism>
<evidence type="ECO:0000313" key="3">
    <source>
        <dbReference type="Proteomes" id="UP000292452"/>
    </source>
</evidence>
<accession>A0A4Q9HY09</accession>
<protein>
    <recommendedName>
        <fullName evidence="1">Aminoacyl-tRNA synthetase class II (G/ P/ S/T) domain-containing protein</fullName>
    </recommendedName>
</protein>
<comment type="caution">
    <text evidence="2">The sequence shown here is derived from an EMBL/GenBank/DDBJ whole genome shotgun (WGS) entry which is preliminary data.</text>
</comment>
<dbReference type="OrthoDB" id="583154at2"/>
<dbReference type="InterPro" id="IPR002314">
    <property type="entry name" value="aa-tRNA-synt_IIb"/>
</dbReference>
<sequence length="277" mass="30627">MTAPISIAPGGALSILSPDETDLLRTLDRIVTGWAEEDGTREIIPPPVYPLHDLEKFDVYRNFPHLQFVGGALDVAGTPPAPVAGVFARDDVELPFLGMPHSTCYGAYLYYENQPVAPDTTLTLVNRCFRNEEKYEGLRRLLSFQMREVVAIGSFEHTQEVLDRFTGRIERFAEALGLGLTKVAATDPFFERDGARALLQRLSPVKYEFQADGLAIASVNTHRNFFGERCRITIEGTGEHAYTSCVAFGLERWLAALSDRFEGDLPRARAAVTAAAS</sequence>
<dbReference type="Pfam" id="PF00587">
    <property type="entry name" value="tRNA-synt_2b"/>
    <property type="match status" value="1"/>
</dbReference>
<name>A0A4Q9HY09_STRKA</name>
<dbReference type="GO" id="GO:0004812">
    <property type="term" value="F:aminoacyl-tRNA ligase activity"/>
    <property type="evidence" value="ECO:0007669"/>
    <property type="project" value="InterPro"/>
</dbReference>
<keyword evidence="3" id="KW-1185">Reference proteome</keyword>
<dbReference type="Proteomes" id="UP000292452">
    <property type="component" value="Unassembled WGS sequence"/>
</dbReference>
<dbReference type="AlphaFoldDB" id="A0A4Q9HY09"/>
<gene>
    <name evidence="2" type="ORF">EYS09_08140</name>
</gene>
<proteinExistence type="predicted"/>
<evidence type="ECO:0000313" key="2">
    <source>
        <dbReference type="EMBL" id="TBO60153.1"/>
    </source>
</evidence>
<dbReference type="RefSeq" id="WP_094792650.1">
    <property type="nucleotide sequence ID" value="NZ_NDXL01000001.1"/>
</dbReference>
<dbReference type="EMBL" id="SIXH01000050">
    <property type="protein sequence ID" value="TBO60153.1"/>
    <property type="molecule type" value="Genomic_DNA"/>
</dbReference>
<dbReference type="Gene3D" id="3.30.930.10">
    <property type="entry name" value="Bira Bifunctional Protein, Domain 2"/>
    <property type="match status" value="1"/>
</dbReference>
<dbReference type="SUPFAM" id="SSF55681">
    <property type="entry name" value="Class II aaRS and biotin synthetases"/>
    <property type="match status" value="1"/>
</dbReference>
<dbReference type="GO" id="GO:0006418">
    <property type="term" value="P:tRNA aminoacylation for protein translation"/>
    <property type="evidence" value="ECO:0007669"/>
    <property type="project" value="InterPro"/>
</dbReference>